<evidence type="ECO:0000313" key="2">
    <source>
        <dbReference type="Proteomes" id="UP000554482"/>
    </source>
</evidence>
<proteinExistence type="predicted"/>
<sequence>PCLAEVCLIWIAKSIEENFGTEIKDLVNGFPKDRMIIHDTATSGRPNVAGMTVKAAKRLEAQVVIVTSNPMGSRDVVKACKAARIPAFGPIWDS</sequence>
<reference evidence="1 2" key="1">
    <citation type="submission" date="2020-06" db="EMBL/GenBank/DDBJ databases">
        <title>Transcriptomic and genomic resources for Thalictrum thalictroides and T. hernandezii: Facilitating candidate gene discovery in an emerging model plant lineage.</title>
        <authorList>
            <person name="Arias T."/>
            <person name="Riano-Pachon D.M."/>
            <person name="Di Stilio V.S."/>
        </authorList>
    </citation>
    <scope>NUCLEOTIDE SEQUENCE [LARGE SCALE GENOMIC DNA]</scope>
    <source>
        <strain evidence="2">cv. WT478/WT964</strain>
        <tissue evidence="1">Leaves</tissue>
    </source>
</reference>
<dbReference type="PANTHER" id="PTHR33927">
    <property type="entry name" value="TRANSMEMBRANE PROTEIN"/>
    <property type="match status" value="1"/>
</dbReference>
<comment type="caution">
    <text evidence="1">The sequence shown here is derived from an EMBL/GenBank/DDBJ whole genome shotgun (WGS) entry which is preliminary data.</text>
</comment>
<dbReference type="EMBL" id="JABWDY010026963">
    <property type="protein sequence ID" value="KAF5188276.1"/>
    <property type="molecule type" value="Genomic_DNA"/>
</dbReference>
<keyword evidence="2" id="KW-1185">Reference proteome</keyword>
<dbReference type="Proteomes" id="UP000554482">
    <property type="component" value="Unassembled WGS sequence"/>
</dbReference>
<organism evidence="1 2">
    <name type="scientific">Thalictrum thalictroides</name>
    <name type="common">Rue-anemone</name>
    <name type="synonym">Anemone thalictroides</name>
    <dbReference type="NCBI Taxonomy" id="46969"/>
    <lineage>
        <taxon>Eukaryota</taxon>
        <taxon>Viridiplantae</taxon>
        <taxon>Streptophyta</taxon>
        <taxon>Embryophyta</taxon>
        <taxon>Tracheophyta</taxon>
        <taxon>Spermatophyta</taxon>
        <taxon>Magnoliopsida</taxon>
        <taxon>Ranunculales</taxon>
        <taxon>Ranunculaceae</taxon>
        <taxon>Thalictroideae</taxon>
        <taxon>Thalictrum</taxon>
    </lineage>
</organism>
<evidence type="ECO:0000313" key="1">
    <source>
        <dbReference type="EMBL" id="KAF5188276.1"/>
    </source>
</evidence>
<dbReference type="PANTHER" id="PTHR33927:SF1">
    <property type="entry name" value="TRANSMEMBRANE PROTEIN"/>
    <property type="match status" value="1"/>
</dbReference>
<protein>
    <submittedName>
        <fullName evidence="1">Integral membrane protein tmpa</fullName>
    </submittedName>
</protein>
<dbReference type="InterPro" id="IPR052979">
    <property type="entry name" value="Adenylate-forming_domain"/>
</dbReference>
<dbReference type="OrthoDB" id="3142841at2759"/>
<accession>A0A7J6VT70</accession>
<dbReference type="AlphaFoldDB" id="A0A7J6VT70"/>
<gene>
    <name evidence="1" type="ORF">FRX31_022138</name>
</gene>
<feature type="non-terminal residue" evidence="1">
    <location>
        <position position="1"/>
    </location>
</feature>
<name>A0A7J6VT70_THATH</name>